<evidence type="ECO:0008006" key="5">
    <source>
        <dbReference type="Google" id="ProtNLM"/>
    </source>
</evidence>
<evidence type="ECO:0000256" key="1">
    <source>
        <dbReference type="SAM" id="MobiDB-lite"/>
    </source>
</evidence>
<evidence type="ECO:0000256" key="2">
    <source>
        <dbReference type="SAM" id="Phobius"/>
    </source>
</evidence>
<feature type="compositionally biased region" description="Polar residues" evidence="1">
    <location>
        <begin position="221"/>
        <end position="236"/>
    </location>
</feature>
<reference evidence="3" key="1">
    <citation type="submission" date="2022-08" db="EMBL/GenBank/DDBJ databases">
        <title>Genome sequencing of akame (Lates japonicus).</title>
        <authorList>
            <person name="Hashiguchi Y."/>
            <person name="Takahashi H."/>
        </authorList>
    </citation>
    <scope>NUCLEOTIDE SEQUENCE</scope>
    <source>
        <strain evidence="3">Kochi</strain>
    </source>
</reference>
<gene>
    <name evidence="3" type="ORF">AKAME5_001939300</name>
</gene>
<feature type="transmembrane region" description="Helical" evidence="2">
    <location>
        <begin position="192"/>
        <end position="214"/>
    </location>
</feature>
<keyword evidence="4" id="KW-1185">Reference proteome</keyword>
<sequence>MFLHLERSSWFLMTDRRYRLRDREKMIWIVVFLSLTSSVRGIFKRKTFYQAEEDDNITIRWDVHTKADTSLTNLVCFSQSRPPKVFYQMINGAEVPESQHHQFTGRVHCDRDALRGGRIRLHVSRIRAEDSGRYWCDLAVNYDRTLNQWVLRASEMFVLNVSRTSGGDNAPKTEPPSHGGSRNPKGNPLKEHVFLTVFILVQTVTVMAAFIKLLKTPQQKDQNQDETCGTESSTVQQRDEVNVDIPDHSSPLSLSQEKMICWILLLIKPTSKLGGLVSFTYSPLINQIEHTVLSLSAPHFLCLSRIRKPSKVLFYLAEGAESQSLRTEFCGRVQLDKDAPEKRPITGVSRPDRDSGRISGVTQITWLKFCSAYTNHPAVDESNSRPIRSPNQSKGRLCWIKGVYHSSSSSKRAKRRCFKPCLTNHRQDSKRPVIRDLAIHEVAFSLQLDLDATPRRLIVSIVTSVSEVNQQRCARWFLLQIANLLIISEFMLSKMNQETLPASVTVGTFVNVTQTSYQAGGRTNIILEWIFTTTTGTAF</sequence>
<feature type="transmembrane region" description="Helical" evidence="2">
    <location>
        <begin position="26"/>
        <end position="43"/>
    </location>
</feature>
<dbReference type="Proteomes" id="UP001279410">
    <property type="component" value="Unassembled WGS sequence"/>
</dbReference>
<dbReference type="InterPro" id="IPR013783">
    <property type="entry name" value="Ig-like_fold"/>
</dbReference>
<keyword evidence="2" id="KW-0472">Membrane</keyword>
<comment type="caution">
    <text evidence="3">The sequence shown here is derived from an EMBL/GenBank/DDBJ whole genome shotgun (WGS) entry which is preliminary data.</text>
</comment>
<protein>
    <recommendedName>
        <fullName evidence="5">Immunoglobulin V-set domain-containing protein</fullName>
    </recommendedName>
</protein>
<dbReference type="SUPFAM" id="SSF48726">
    <property type="entry name" value="Immunoglobulin"/>
    <property type="match status" value="1"/>
</dbReference>
<dbReference type="AlphaFoldDB" id="A0AAD3NAR0"/>
<dbReference type="InterPro" id="IPR036179">
    <property type="entry name" value="Ig-like_dom_sf"/>
</dbReference>
<keyword evidence="2" id="KW-0812">Transmembrane</keyword>
<name>A0AAD3NAR0_LATJO</name>
<feature type="region of interest" description="Disordered" evidence="1">
    <location>
        <begin position="162"/>
        <end position="187"/>
    </location>
</feature>
<organism evidence="3 4">
    <name type="scientific">Lates japonicus</name>
    <name type="common">Japanese lates</name>
    <dbReference type="NCBI Taxonomy" id="270547"/>
    <lineage>
        <taxon>Eukaryota</taxon>
        <taxon>Metazoa</taxon>
        <taxon>Chordata</taxon>
        <taxon>Craniata</taxon>
        <taxon>Vertebrata</taxon>
        <taxon>Euteleostomi</taxon>
        <taxon>Actinopterygii</taxon>
        <taxon>Neopterygii</taxon>
        <taxon>Teleostei</taxon>
        <taxon>Neoteleostei</taxon>
        <taxon>Acanthomorphata</taxon>
        <taxon>Carangaria</taxon>
        <taxon>Carangaria incertae sedis</taxon>
        <taxon>Centropomidae</taxon>
        <taxon>Lates</taxon>
    </lineage>
</organism>
<accession>A0AAD3NAR0</accession>
<dbReference type="Gene3D" id="2.60.40.10">
    <property type="entry name" value="Immunoglobulins"/>
    <property type="match status" value="1"/>
</dbReference>
<dbReference type="EMBL" id="BRZM01000125">
    <property type="protein sequence ID" value="GLD68075.1"/>
    <property type="molecule type" value="Genomic_DNA"/>
</dbReference>
<evidence type="ECO:0000313" key="3">
    <source>
        <dbReference type="EMBL" id="GLD68075.1"/>
    </source>
</evidence>
<proteinExistence type="predicted"/>
<feature type="region of interest" description="Disordered" evidence="1">
    <location>
        <begin position="221"/>
        <end position="240"/>
    </location>
</feature>
<evidence type="ECO:0000313" key="4">
    <source>
        <dbReference type="Proteomes" id="UP001279410"/>
    </source>
</evidence>
<keyword evidence="2" id="KW-1133">Transmembrane helix</keyword>